<sequence>MVYSLDVPGYALITGGGSGIGRATALLLAREGSAGIALADLAQGNMQNVKEELEAVATNAKFSCITIAVDVTDSLSVKTMVKMTVEVFGRLDYAVNSAGVAFKSLGIDTTMEDWDRIIGANLTGTFNSMKEEARQMLTQEPLDLNSPAPLQRGAIVNISSIAGMIGIRYSSAYVASKHGVSGLTKNFALDYPEIKINAVAPGYVATPMTAAPGEMSRNAKEKVANSVPLKRFGLPEEIAETIVWLLSSRSNFVHGTLIAVDGGYTAQ</sequence>
<dbReference type="InterPro" id="IPR002347">
    <property type="entry name" value="SDR_fam"/>
</dbReference>
<comment type="caution">
    <text evidence="3">The sequence shown here is derived from an EMBL/GenBank/DDBJ whole genome shotgun (WGS) entry which is preliminary data.</text>
</comment>
<keyword evidence="2" id="KW-0521">NADP</keyword>
<dbReference type="InterPro" id="IPR036291">
    <property type="entry name" value="NAD(P)-bd_dom_sf"/>
</dbReference>
<dbReference type="PANTHER" id="PTHR42760">
    <property type="entry name" value="SHORT-CHAIN DEHYDROGENASES/REDUCTASES FAMILY MEMBER"/>
    <property type="match status" value="1"/>
</dbReference>
<dbReference type="STRING" id="694270.A0A395T1J1"/>
<dbReference type="CDD" id="cd05233">
    <property type="entry name" value="SDR_c"/>
    <property type="match status" value="1"/>
</dbReference>
<gene>
    <name evidence="3" type="ORF">FLONG3_3574</name>
</gene>
<protein>
    <submittedName>
        <fullName evidence="3">3-oxoacyl-acyl-carrier reductase</fullName>
    </submittedName>
</protein>
<organism evidence="3 4">
    <name type="scientific">Fusarium longipes</name>
    <dbReference type="NCBI Taxonomy" id="694270"/>
    <lineage>
        <taxon>Eukaryota</taxon>
        <taxon>Fungi</taxon>
        <taxon>Dikarya</taxon>
        <taxon>Ascomycota</taxon>
        <taxon>Pezizomycotina</taxon>
        <taxon>Sordariomycetes</taxon>
        <taxon>Hypocreomycetidae</taxon>
        <taxon>Hypocreales</taxon>
        <taxon>Nectriaceae</taxon>
        <taxon>Fusarium</taxon>
    </lineage>
</organism>
<dbReference type="Pfam" id="PF13561">
    <property type="entry name" value="adh_short_C2"/>
    <property type="match status" value="1"/>
</dbReference>
<dbReference type="PROSITE" id="PS00061">
    <property type="entry name" value="ADH_SHORT"/>
    <property type="match status" value="1"/>
</dbReference>
<evidence type="ECO:0000313" key="3">
    <source>
        <dbReference type="EMBL" id="RGP78259.1"/>
    </source>
</evidence>
<comment type="similarity">
    <text evidence="1">Belongs to the short-chain dehydrogenases/reductases (SDR) family.</text>
</comment>
<dbReference type="Proteomes" id="UP000266234">
    <property type="component" value="Unassembled WGS sequence"/>
</dbReference>
<evidence type="ECO:0000256" key="1">
    <source>
        <dbReference type="ARBA" id="ARBA00006484"/>
    </source>
</evidence>
<evidence type="ECO:0000256" key="2">
    <source>
        <dbReference type="ARBA" id="ARBA00022857"/>
    </source>
</evidence>
<dbReference type="OrthoDB" id="5840532at2759"/>
<dbReference type="FunFam" id="3.40.50.720:FF:000084">
    <property type="entry name" value="Short-chain dehydrogenase reductase"/>
    <property type="match status" value="1"/>
</dbReference>
<reference evidence="3 4" key="1">
    <citation type="journal article" date="2018" name="PLoS Pathog.">
        <title>Evolution of structural diversity of trichothecenes, a family of toxins produced by plant pathogenic and entomopathogenic fungi.</title>
        <authorList>
            <person name="Proctor R.H."/>
            <person name="McCormick S.P."/>
            <person name="Kim H.S."/>
            <person name="Cardoza R.E."/>
            <person name="Stanley A.M."/>
            <person name="Lindo L."/>
            <person name="Kelly A."/>
            <person name="Brown D.W."/>
            <person name="Lee T."/>
            <person name="Vaughan M.M."/>
            <person name="Alexander N.J."/>
            <person name="Busman M."/>
            <person name="Gutierrez S."/>
        </authorList>
    </citation>
    <scope>NUCLEOTIDE SEQUENCE [LARGE SCALE GENOMIC DNA]</scope>
    <source>
        <strain evidence="3 4">NRRL 20695</strain>
    </source>
</reference>
<dbReference type="AlphaFoldDB" id="A0A395T1J1"/>
<dbReference type="PRINTS" id="PR00081">
    <property type="entry name" value="GDHRDH"/>
</dbReference>
<dbReference type="SUPFAM" id="SSF51735">
    <property type="entry name" value="NAD(P)-binding Rossmann-fold domains"/>
    <property type="match status" value="1"/>
</dbReference>
<dbReference type="InterPro" id="IPR020904">
    <property type="entry name" value="Sc_DH/Rdtase_CS"/>
</dbReference>
<dbReference type="GO" id="GO:0016616">
    <property type="term" value="F:oxidoreductase activity, acting on the CH-OH group of donors, NAD or NADP as acceptor"/>
    <property type="evidence" value="ECO:0007669"/>
    <property type="project" value="TreeGrafter"/>
</dbReference>
<dbReference type="Gene3D" id="3.40.50.720">
    <property type="entry name" value="NAD(P)-binding Rossmann-like Domain"/>
    <property type="match status" value="1"/>
</dbReference>
<accession>A0A395T1J1</accession>
<name>A0A395T1J1_9HYPO</name>
<keyword evidence="4" id="KW-1185">Reference proteome</keyword>
<dbReference type="EMBL" id="PXOG01000071">
    <property type="protein sequence ID" value="RGP78259.1"/>
    <property type="molecule type" value="Genomic_DNA"/>
</dbReference>
<dbReference type="PRINTS" id="PR00080">
    <property type="entry name" value="SDRFAMILY"/>
</dbReference>
<proteinExistence type="inferred from homology"/>
<evidence type="ECO:0000313" key="4">
    <source>
        <dbReference type="Proteomes" id="UP000266234"/>
    </source>
</evidence>